<protein>
    <submittedName>
        <fullName evidence="2">Uncharacterized protein YpiB, UPF0302 family</fullName>
    </submittedName>
</protein>
<dbReference type="RefSeq" id="WP_073236753.1">
    <property type="nucleotide sequence ID" value="NZ_FQUY01000005.1"/>
</dbReference>
<evidence type="ECO:0000259" key="1">
    <source>
        <dbReference type="SMART" id="SM00914"/>
    </source>
</evidence>
<evidence type="ECO:0000313" key="3">
    <source>
        <dbReference type="Proteomes" id="UP000184148"/>
    </source>
</evidence>
<feature type="domain" description="IDEAL" evidence="1">
    <location>
        <begin position="132"/>
        <end position="173"/>
    </location>
</feature>
<dbReference type="Gene3D" id="3.40.1530.30">
    <property type="entry name" value="Uncharacterised family UPF0302, N-terminal domain"/>
    <property type="match status" value="1"/>
</dbReference>
<dbReference type="InterPro" id="IPR014957">
    <property type="entry name" value="IDEAL_dom"/>
</dbReference>
<keyword evidence="3" id="KW-1185">Reference proteome</keyword>
<dbReference type="PIRSF" id="PIRSF007165">
    <property type="entry name" value="UCP007165"/>
    <property type="match status" value="1"/>
</dbReference>
<name>A0A1M4VX02_9FIRM</name>
<sequence length="179" mass="20908">MLANSLAEKRELIVWFLRTNRLKKPEAARILEYIRDNKNLLARVEFTNKLSDKKDALLVSAVYTNTFPFDFRLNNVSYGSVDEVLHQLKNNPPKKLFMWLSYASPPGCKLCARSNKRQVKAMPNPVSAAHRMLVEAVRTVNRREARRKALMARIDKSLDEKNLQEFKRLTEELQRLSYE</sequence>
<dbReference type="Proteomes" id="UP000184148">
    <property type="component" value="Unassembled WGS sequence"/>
</dbReference>
<dbReference type="OrthoDB" id="2155814at2"/>
<accession>A0A1M4VX02</accession>
<organism evidence="2 3">
    <name type="scientific">Desulforamulus putei DSM 12395</name>
    <dbReference type="NCBI Taxonomy" id="1121429"/>
    <lineage>
        <taxon>Bacteria</taxon>
        <taxon>Bacillati</taxon>
        <taxon>Bacillota</taxon>
        <taxon>Clostridia</taxon>
        <taxon>Eubacteriales</taxon>
        <taxon>Peptococcaceae</taxon>
        <taxon>Desulforamulus</taxon>
    </lineage>
</organism>
<dbReference type="AlphaFoldDB" id="A0A1M4VX02"/>
<reference evidence="3" key="1">
    <citation type="submission" date="2016-11" db="EMBL/GenBank/DDBJ databases">
        <authorList>
            <person name="Varghese N."/>
            <person name="Submissions S."/>
        </authorList>
    </citation>
    <scope>NUCLEOTIDE SEQUENCE [LARGE SCALE GENOMIC DNA]</scope>
    <source>
        <strain evidence="3">DSM 12395</strain>
    </source>
</reference>
<dbReference type="Pfam" id="PF08858">
    <property type="entry name" value="IDEAL"/>
    <property type="match status" value="1"/>
</dbReference>
<dbReference type="InterPro" id="IPR027393">
    <property type="entry name" value="Virus_scaffolding_prot_C"/>
</dbReference>
<dbReference type="EMBL" id="FQUY01000005">
    <property type="protein sequence ID" value="SHE73477.1"/>
    <property type="molecule type" value="Genomic_DNA"/>
</dbReference>
<dbReference type="SMART" id="SM00914">
    <property type="entry name" value="IDEAL"/>
    <property type="match status" value="1"/>
</dbReference>
<dbReference type="STRING" id="1121429.SAMN02745133_01026"/>
<dbReference type="InterPro" id="IPR014963">
    <property type="entry name" value="UPF0302_N"/>
</dbReference>
<dbReference type="Pfam" id="PF08864">
    <property type="entry name" value="UPF0302"/>
    <property type="match status" value="1"/>
</dbReference>
<evidence type="ECO:0000313" key="2">
    <source>
        <dbReference type="EMBL" id="SHE73477.1"/>
    </source>
</evidence>
<dbReference type="InterPro" id="IPR038091">
    <property type="entry name" value="UPF0302_N_sf"/>
</dbReference>
<proteinExistence type="predicted"/>
<dbReference type="Gene3D" id="4.10.810.10">
    <property type="entry name" value="Virus Scaffolding Protein, Chain A"/>
    <property type="match status" value="1"/>
</dbReference>
<dbReference type="InterPro" id="IPR011188">
    <property type="entry name" value="UPF0302"/>
</dbReference>
<gene>
    <name evidence="2" type="ORF">SAMN02745133_01026</name>
</gene>